<evidence type="ECO:0000313" key="3">
    <source>
        <dbReference type="Proteomes" id="UP001066276"/>
    </source>
</evidence>
<name>A0AAV7NF63_PLEWA</name>
<sequence>MRSMAAECQRRDETVGHPGREKEYQQIPLLLSGAPAVVINLPAAARYKEVVLVRSGGGSGCAPDQARGHRVEPVRACGLSDPSFLPIRLI</sequence>
<reference evidence="2" key="1">
    <citation type="journal article" date="2022" name="bioRxiv">
        <title>Sequencing and chromosome-scale assembly of the giantPleurodeles waltlgenome.</title>
        <authorList>
            <person name="Brown T."/>
            <person name="Elewa A."/>
            <person name="Iarovenko S."/>
            <person name="Subramanian E."/>
            <person name="Araus A.J."/>
            <person name="Petzold A."/>
            <person name="Susuki M."/>
            <person name="Suzuki K.-i.T."/>
            <person name="Hayashi T."/>
            <person name="Toyoda A."/>
            <person name="Oliveira C."/>
            <person name="Osipova E."/>
            <person name="Leigh N.D."/>
            <person name="Simon A."/>
            <person name="Yun M.H."/>
        </authorList>
    </citation>
    <scope>NUCLEOTIDE SEQUENCE</scope>
    <source>
        <strain evidence="2">20211129_DDA</strain>
        <tissue evidence="2">Liver</tissue>
    </source>
</reference>
<organism evidence="2 3">
    <name type="scientific">Pleurodeles waltl</name>
    <name type="common">Iberian ribbed newt</name>
    <dbReference type="NCBI Taxonomy" id="8319"/>
    <lineage>
        <taxon>Eukaryota</taxon>
        <taxon>Metazoa</taxon>
        <taxon>Chordata</taxon>
        <taxon>Craniata</taxon>
        <taxon>Vertebrata</taxon>
        <taxon>Euteleostomi</taxon>
        <taxon>Amphibia</taxon>
        <taxon>Batrachia</taxon>
        <taxon>Caudata</taxon>
        <taxon>Salamandroidea</taxon>
        <taxon>Salamandridae</taxon>
        <taxon>Pleurodelinae</taxon>
        <taxon>Pleurodeles</taxon>
    </lineage>
</organism>
<dbReference type="AlphaFoldDB" id="A0AAV7NF63"/>
<feature type="region of interest" description="Disordered" evidence="1">
    <location>
        <begin position="1"/>
        <end position="21"/>
    </location>
</feature>
<accession>A0AAV7NF63</accession>
<gene>
    <name evidence="2" type="ORF">NDU88_002024</name>
</gene>
<dbReference type="Proteomes" id="UP001066276">
    <property type="component" value="Chromosome 8"/>
</dbReference>
<comment type="caution">
    <text evidence="2">The sequence shown here is derived from an EMBL/GenBank/DDBJ whole genome shotgun (WGS) entry which is preliminary data.</text>
</comment>
<proteinExistence type="predicted"/>
<dbReference type="EMBL" id="JANPWB010000012">
    <property type="protein sequence ID" value="KAJ1113782.1"/>
    <property type="molecule type" value="Genomic_DNA"/>
</dbReference>
<evidence type="ECO:0000313" key="2">
    <source>
        <dbReference type="EMBL" id="KAJ1113782.1"/>
    </source>
</evidence>
<feature type="compositionally biased region" description="Basic and acidic residues" evidence="1">
    <location>
        <begin position="8"/>
        <end position="21"/>
    </location>
</feature>
<keyword evidence="3" id="KW-1185">Reference proteome</keyword>
<protein>
    <submittedName>
        <fullName evidence="2">Uncharacterized protein</fullName>
    </submittedName>
</protein>
<evidence type="ECO:0000256" key="1">
    <source>
        <dbReference type="SAM" id="MobiDB-lite"/>
    </source>
</evidence>